<protein>
    <submittedName>
        <fullName evidence="2">Uncharacterized protein</fullName>
    </submittedName>
</protein>
<dbReference type="RefSeq" id="WP_406694643.1">
    <property type="nucleotide sequence ID" value="NZ_CP155447.1"/>
</dbReference>
<evidence type="ECO:0000313" key="2">
    <source>
        <dbReference type="EMBL" id="XBH01898.1"/>
    </source>
</evidence>
<evidence type="ECO:0000256" key="1">
    <source>
        <dbReference type="SAM" id="Phobius"/>
    </source>
</evidence>
<dbReference type="AlphaFoldDB" id="A0AAU7C923"/>
<accession>A0AAU7C923</accession>
<keyword evidence="1" id="KW-0472">Membrane</keyword>
<keyword evidence="1" id="KW-1133">Transmembrane helix</keyword>
<reference evidence="2" key="1">
    <citation type="submission" date="2024-05" db="EMBL/GenBank/DDBJ databases">
        <title>Planctomycetes of the genus Singulisphaera possess chitinolytic capabilities.</title>
        <authorList>
            <person name="Ivanova A."/>
        </authorList>
    </citation>
    <scope>NUCLEOTIDE SEQUENCE</scope>
    <source>
        <strain evidence="2">Ch08T</strain>
    </source>
</reference>
<keyword evidence="1" id="KW-0812">Transmembrane</keyword>
<gene>
    <name evidence="2" type="ORF">V5E97_26640</name>
</gene>
<dbReference type="EMBL" id="CP155447">
    <property type="protein sequence ID" value="XBH01898.1"/>
    <property type="molecule type" value="Genomic_DNA"/>
</dbReference>
<sequence>MIRLTQAISAVMASTMASGFAGGVVGATVGRFAPSFVTWLHSSSAPAPLPPRHPLGAVIFDPTEFGFGLGIVCGLLMGAGTGLFLVVVLTLRDAWLAQAGVTIAKQEHEAILN</sequence>
<feature type="transmembrane region" description="Helical" evidence="1">
    <location>
        <begin position="65"/>
        <end position="89"/>
    </location>
</feature>
<name>A0AAU7C923_9BACT</name>
<organism evidence="2">
    <name type="scientific">Singulisphaera sp. Ch08</name>
    <dbReference type="NCBI Taxonomy" id="3120278"/>
    <lineage>
        <taxon>Bacteria</taxon>
        <taxon>Pseudomonadati</taxon>
        <taxon>Planctomycetota</taxon>
        <taxon>Planctomycetia</taxon>
        <taxon>Isosphaerales</taxon>
        <taxon>Isosphaeraceae</taxon>
        <taxon>Singulisphaera</taxon>
    </lineage>
</organism>
<proteinExistence type="predicted"/>